<accession>A0ABC8V099</accession>
<gene>
    <name evidence="1" type="ORF">ILEXP_LOCUS56824</name>
</gene>
<feature type="non-terminal residue" evidence="1">
    <location>
        <position position="88"/>
    </location>
</feature>
<dbReference type="EMBL" id="CAUOFW020009537">
    <property type="protein sequence ID" value="CAK9186334.1"/>
    <property type="molecule type" value="Genomic_DNA"/>
</dbReference>
<proteinExistence type="predicted"/>
<keyword evidence="2" id="KW-1185">Reference proteome</keyword>
<sequence length="88" mass="10033">MYQARMISPLQKTSAVGTWYWRASALKSDNRTLPRPVVEVMLVRSCTYSQISQISEPPTKTKLRPRWHKAGTNCEQGPCKNSRLKPAN</sequence>
<organism evidence="1 2">
    <name type="scientific">Ilex paraguariensis</name>
    <name type="common">yerba mate</name>
    <dbReference type="NCBI Taxonomy" id="185542"/>
    <lineage>
        <taxon>Eukaryota</taxon>
        <taxon>Viridiplantae</taxon>
        <taxon>Streptophyta</taxon>
        <taxon>Embryophyta</taxon>
        <taxon>Tracheophyta</taxon>
        <taxon>Spermatophyta</taxon>
        <taxon>Magnoliopsida</taxon>
        <taxon>eudicotyledons</taxon>
        <taxon>Gunneridae</taxon>
        <taxon>Pentapetalae</taxon>
        <taxon>asterids</taxon>
        <taxon>campanulids</taxon>
        <taxon>Aquifoliales</taxon>
        <taxon>Aquifoliaceae</taxon>
        <taxon>Ilex</taxon>
    </lineage>
</organism>
<dbReference type="AlphaFoldDB" id="A0ABC8V099"/>
<name>A0ABC8V099_9AQUA</name>
<protein>
    <submittedName>
        <fullName evidence="1">Uncharacterized protein</fullName>
    </submittedName>
</protein>
<comment type="caution">
    <text evidence="1">The sequence shown here is derived from an EMBL/GenBank/DDBJ whole genome shotgun (WGS) entry which is preliminary data.</text>
</comment>
<evidence type="ECO:0000313" key="1">
    <source>
        <dbReference type="EMBL" id="CAK9186334.1"/>
    </source>
</evidence>
<evidence type="ECO:0000313" key="2">
    <source>
        <dbReference type="Proteomes" id="UP001642360"/>
    </source>
</evidence>
<reference evidence="1 2" key="1">
    <citation type="submission" date="2024-02" db="EMBL/GenBank/DDBJ databases">
        <authorList>
            <person name="Vignale AGUSTIN F."/>
            <person name="Sosa J E."/>
            <person name="Modenutti C."/>
        </authorList>
    </citation>
    <scope>NUCLEOTIDE SEQUENCE [LARGE SCALE GENOMIC DNA]</scope>
</reference>
<dbReference type="Proteomes" id="UP001642360">
    <property type="component" value="Unassembled WGS sequence"/>
</dbReference>